<feature type="domain" description="FAS1" evidence="2">
    <location>
        <begin position="193"/>
        <end position="319"/>
    </location>
</feature>
<organism evidence="3">
    <name type="scientific">Roseihalotalea indica</name>
    <dbReference type="NCBI Taxonomy" id="2867963"/>
    <lineage>
        <taxon>Bacteria</taxon>
        <taxon>Pseudomonadati</taxon>
        <taxon>Bacteroidota</taxon>
        <taxon>Cytophagia</taxon>
        <taxon>Cytophagales</taxon>
        <taxon>Catalimonadaceae</taxon>
        <taxon>Roseihalotalea</taxon>
    </lineage>
</organism>
<dbReference type="PROSITE" id="PS50213">
    <property type="entry name" value="FAS1"/>
    <property type="match status" value="3"/>
</dbReference>
<dbReference type="PANTHER" id="PTHR10900:SF77">
    <property type="entry name" value="FI19380P1"/>
    <property type="match status" value="1"/>
</dbReference>
<evidence type="ECO:0000259" key="2">
    <source>
        <dbReference type="PROSITE" id="PS50213"/>
    </source>
</evidence>
<dbReference type="SMART" id="SM00554">
    <property type="entry name" value="FAS1"/>
    <property type="match status" value="2"/>
</dbReference>
<dbReference type="Gene3D" id="2.30.180.10">
    <property type="entry name" value="FAS1 domain"/>
    <property type="match status" value="3"/>
</dbReference>
<gene>
    <name evidence="3" type="ORF">K4G66_31735</name>
</gene>
<dbReference type="InterPro" id="IPR000782">
    <property type="entry name" value="FAS1_domain"/>
</dbReference>
<feature type="chain" id="PRO_5041302733" evidence="1">
    <location>
        <begin position="26"/>
        <end position="469"/>
    </location>
</feature>
<dbReference type="AlphaFoldDB" id="A0AA49JGQ7"/>
<reference evidence="3" key="1">
    <citation type="journal article" date="2023" name="Comput. Struct. Biotechnol. J.">
        <title>Discovery of a novel marine Bacteroidetes with a rich repertoire of carbohydrate-active enzymes.</title>
        <authorList>
            <person name="Chen B."/>
            <person name="Liu G."/>
            <person name="Chen Q."/>
            <person name="Wang H."/>
            <person name="Liu L."/>
            <person name="Tang K."/>
        </authorList>
    </citation>
    <scope>NUCLEOTIDE SEQUENCE</scope>
    <source>
        <strain evidence="3">TK19036</strain>
    </source>
</reference>
<dbReference type="GO" id="GO:0005615">
    <property type="term" value="C:extracellular space"/>
    <property type="evidence" value="ECO:0007669"/>
    <property type="project" value="TreeGrafter"/>
</dbReference>
<evidence type="ECO:0000313" key="3">
    <source>
        <dbReference type="EMBL" id="WKN36940.1"/>
    </source>
</evidence>
<dbReference type="PANTHER" id="PTHR10900">
    <property type="entry name" value="PERIOSTIN-RELATED"/>
    <property type="match status" value="1"/>
</dbReference>
<proteinExistence type="predicted"/>
<dbReference type="InterPro" id="IPR036378">
    <property type="entry name" value="FAS1_dom_sf"/>
</dbReference>
<reference evidence="3" key="2">
    <citation type="journal article" date="2024" name="Antonie Van Leeuwenhoek">
        <title>Roseihalotalea indica gen. nov., sp. nov., a halophilic Bacteroidetes from mesopelagic Southwest Indian Ocean with higher carbohydrate metabolic potential.</title>
        <authorList>
            <person name="Chen B."/>
            <person name="Zhang M."/>
            <person name="Lin D."/>
            <person name="Ye J."/>
            <person name="Tang K."/>
        </authorList>
    </citation>
    <scope>NUCLEOTIDE SEQUENCE</scope>
    <source>
        <strain evidence="3">TK19036</strain>
    </source>
</reference>
<accession>A0AA49JGQ7</accession>
<dbReference type="PROSITE" id="PS51257">
    <property type="entry name" value="PROKAR_LIPOPROTEIN"/>
    <property type="match status" value="1"/>
</dbReference>
<keyword evidence="1" id="KW-0732">Signal</keyword>
<dbReference type="Pfam" id="PF02469">
    <property type="entry name" value="Fasciclin"/>
    <property type="match status" value="2"/>
</dbReference>
<feature type="domain" description="FAS1" evidence="2">
    <location>
        <begin position="38"/>
        <end position="181"/>
    </location>
</feature>
<name>A0AA49JGQ7_9BACT</name>
<dbReference type="SUPFAM" id="SSF82153">
    <property type="entry name" value="FAS1 domain"/>
    <property type="match status" value="3"/>
</dbReference>
<dbReference type="InterPro" id="IPR050904">
    <property type="entry name" value="Adhesion/Biosynth-related"/>
</dbReference>
<feature type="signal peptide" evidence="1">
    <location>
        <begin position="1"/>
        <end position="25"/>
    </location>
</feature>
<sequence>MNRFLYSARWACLLALPLFFGLVSCNNDDEGGEPPRPDENIIEILNNTEGLDSLQALISLYNEISGSTALTSRLSGSEHTLFAPNNEAFARLVESSGVGSMRNLRSDLISDILFYHIVPNVAIKSTMPDSSAATLSSSLLEISTEGDSVVINPDSQPSQTTIVSADLSASNGVIHVIDEVLLPASVLEFEQYFGTVAGLTGVLPLLSEISIVLQAANAIPTLASRSANYLLLAPVDGFLSGVSFASNQDVINYTSYISGLHIIETTTAPTDFGRTVATLGGQTLYVSQYNGRTFFNGVQSTDYGDLSSNGRILYMPSTIPQPRTLNSVLRTFEGSGNTFNVMKNALASTELDLGSNRTIFIPTDSAFQKAGLITVIDSASRIDNTVLANILQTHVIDGINFLVDIVKAGSIETTALNGSGLSIDYTSTDNSASVTIQDSNAETENAELLYYNGYSEHGVVHIIDEVLQP</sequence>
<protein>
    <submittedName>
        <fullName evidence="3">Fasciclin domain-containing protein</fullName>
    </submittedName>
</protein>
<feature type="domain" description="FAS1" evidence="2">
    <location>
        <begin position="322"/>
        <end position="467"/>
    </location>
</feature>
<dbReference type="EMBL" id="CP120682">
    <property type="protein sequence ID" value="WKN36940.1"/>
    <property type="molecule type" value="Genomic_DNA"/>
</dbReference>
<evidence type="ECO:0000256" key="1">
    <source>
        <dbReference type="SAM" id="SignalP"/>
    </source>
</evidence>